<evidence type="ECO:0000256" key="1">
    <source>
        <dbReference type="ARBA" id="ARBA00004127"/>
    </source>
</evidence>
<gene>
    <name evidence="8" type="ORF">Fot_54994</name>
</gene>
<feature type="transmembrane region" description="Helical" evidence="7">
    <location>
        <begin position="171"/>
        <end position="192"/>
    </location>
</feature>
<evidence type="ECO:0000256" key="3">
    <source>
        <dbReference type="ARBA" id="ARBA00022729"/>
    </source>
</evidence>
<dbReference type="EMBL" id="JBFOLJ010000023">
    <property type="protein sequence ID" value="KAL2459305.1"/>
    <property type="molecule type" value="Genomic_DNA"/>
</dbReference>
<evidence type="ECO:0000256" key="7">
    <source>
        <dbReference type="SAM" id="Phobius"/>
    </source>
</evidence>
<keyword evidence="9" id="KW-1185">Reference proteome</keyword>
<name>A0ABD1P5Z7_9LAMI</name>
<comment type="caution">
    <text evidence="8">The sequence shown here is derived from an EMBL/GenBank/DDBJ whole genome shotgun (WGS) entry which is preliminary data.</text>
</comment>
<dbReference type="InterPro" id="IPR009606">
    <property type="entry name" value="DEAL/Modifying_wall_lignin1/2"/>
</dbReference>
<evidence type="ECO:0000256" key="2">
    <source>
        <dbReference type="ARBA" id="ARBA00022692"/>
    </source>
</evidence>
<keyword evidence="4 7" id="KW-1133">Transmembrane helix</keyword>
<keyword evidence="5 7" id="KW-0472">Membrane</keyword>
<feature type="transmembrane region" description="Helical" evidence="7">
    <location>
        <begin position="76"/>
        <end position="102"/>
    </location>
</feature>
<sequence length="261" mass="28626">MAVTHADLAPSRRSCDLRSKTGAFLMVLSILLGLFSFILCLISEASRSQMIWEASSGEGKGMKSECTYSSSGKIPLLSATGAFFALAMAMVIQHTYLLVAVSKSDSQLIITWDPESDFAKSLTWQAGFFFVATWVCFAVGEILLLIGLSVESGHLKNWQTPQESCLIIRQGLFTAAGVFGLLTVFLAAGLYITALRAQTHTQDQENRHREILEASVLYASPPRSPGRIRAVPNENPTARLDQNVHTLYHYLTALDKHSNLV</sequence>
<feature type="transmembrane region" description="Helical" evidence="7">
    <location>
        <begin position="122"/>
        <end position="150"/>
    </location>
</feature>
<proteinExistence type="inferred from homology"/>
<feature type="transmembrane region" description="Helical" evidence="7">
    <location>
        <begin position="23"/>
        <end position="42"/>
    </location>
</feature>
<keyword evidence="2 7" id="KW-0812">Transmembrane</keyword>
<keyword evidence="3" id="KW-0732">Signal</keyword>
<reference evidence="9" key="1">
    <citation type="submission" date="2024-07" db="EMBL/GenBank/DDBJ databases">
        <title>Two chromosome-level genome assemblies of Korean endemic species Abeliophyllum distichum and Forsythia ovata (Oleaceae).</title>
        <authorList>
            <person name="Jang H."/>
        </authorList>
    </citation>
    <scope>NUCLEOTIDE SEQUENCE [LARGE SCALE GENOMIC DNA]</scope>
</reference>
<evidence type="ECO:0000313" key="8">
    <source>
        <dbReference type="EMBL" id="KAL2459305.1"/>
    </source>
</evidence>
<organism evidence="8 9">
    <name type="scientific">Forsythia ovata</name>
    <dbReference type="NCBI Taxonomy" id="205694"/>
    <lineage>
        <taxon>Eukaryota</taxon>
        <taxon>Viridiplantae</taxon>
        <taxon>Streptophyta</taxon>
        <taxon>Embryophyta</taxon>
        <taxon>Tracheophyta</taxon>
        <taxon>Spermatophyta</taxon>
        <taxon>Magnoliopsida</taxon>
        <taxon>eudicotyledons</taxon>
        <taxon>Gunneridae</taxon>
        <taxon>Pentapetalae</taxon>
        <taxon>asterids</taxon>
        <taxon>lamiids</taxon>
        <taxon>Lamiales</taxon>
        <taxon>Oleaceae</taxon>
        <taxon>Forsythieae</taxon>
        <taxon>Forsythia</taxon>
    </lineage>
</organism>
<dbReference type="Pfam" id="PF06749">
    <property type="entry name" value="DUF1218"/>
    <property type="match status" value="1"/>
</dbReference>
<evidence type="ECO:0000313" key="9">
    <source>
        <dbReference type="Proteomes" id="UP001604277"/>
    </source>
</evidence>
<evidence type="ECO:0000256" key="5">
    <source>
        <dbReference type="ARBA" id="ARBA00023136"/>
    </source>
</evidence>
<dbReference type="AlphaFoldDB" id="A0ABD1P5Z7"/>
<protein>
    <submittedName>
        <fullName evidence="8">Uncharacterized protein</fullName>
    </submittedName>
</protein>
<dbReference type="InterPro" id="IPR052222">
    <property type="entry name" value="DESIGUAL"/>
</dbReference>
<evidence type="ECO:0000256" key="6">
    <source>
        <dbReference type="ARBA" id="ARBA00029467"/>
    </source>
</evidence>
<evidence type="ECO:0000256" key="4">
    <source>
        <dbReference type="ARBA" id="ARBA00022989"/>
    </source>
</evidence>
<accession>A0ABD1P5Z7</accession>
<dbReference type="GO" id="GO:0012505">
    <property type="term" value="C:endomembrane system"/>
    <property type="evidence" value="ECO:0007669"/>
    <property type="project" value="UniProtKB-SubCell"/>
</dbReference>
<comment type="similarity">
    <text evidence="6">Belongs to the DESIGUAL family.</text>
</comment>
<dbReference type="Proteomes" id="UP001604277">
    <property type="component" value="Unassembled WGS sequence"/>
</dbReference>
<comment type="subcellular location">
    <subcellularLocation>
        <location evidence="1">Endomembrane system</location>
        <topology evidence="1">Multi-pass membrane protein</topology>
    </subcellularLocation>
</comment>
<dbReference type="PANTHER" id="PTHR31769">
    <property type="entry name" value="OS07G0462200 PROTEIN-RELATED"/>
    <property type="match status" value="1"/>
</dbReference>